<evidence type="ECO:0000259" key="14">
    <source>
        <dbReference type="PROSITE" id="PS52029"/>
    </source>
</evidence>
<feature type="domain" description="L,D-TPase catalytic" evidence="14">
    <location>
        <begin position="103"/>
        <end position="219"/>
    </location>
</feature>
<keyword evidence="13" id="KW-0472">Membrane</keyword>
<evidence type="ECO:0000313" key="15">
    <source>
        <dbReference type="EMBL" id="OHA14895.1"/>
    </source>
</evidence>
<comment type="caution">
    <text evidence="15">The sequence shown here is derived from an EMBL/GenBank/DDBJ whole genome shotgun (WGS) entry which is preliminary data.</text>
</comment>
<evidence type="ECO:0000256" key="9">
    <source>
        <dbReference type="PIRSR" id="PIRSR618044-1"/>
    </source>
</evidence>
<organism evidence="15 16">
    <name type="scientific">Candidatus Tagabacteria bacterium RIFCSPLOWO2_01_FULL_39_11</name>
    <dbReference type="NCBI Taxonomy" id="1802295"/>
    <lineage>
        <taxon>Bacteria</taxon>
        <taxon>Candidatus Tagaibacteriota</taxon>
    </lineage>
</organism>
<dbReference type="Pfam" id="PF03734">
    <property type="entry name" value="YkuD"/>
    <property type="match status" value="1"/>
</dbReference>
<proteinExistence type="inferred from homology"/>
<keyword evidence="4" id="KW-0732">Signal</keyword>
<evidence type="ECO:0000256" key="3">
    <source>
        <dbReference type="ARBA" id="ARBA00022679"/>
    </source>
</evidence>
<dbReference type="InterPro" id="IPR005490">
    <property type="entry name" value="LD_TPept_cat_dom"/>
</dbReference>
<dbReference type="GO" id="GO:0016740">
    <property type="term" value="F:transferase activity"/>
    <property type="evidence" value="ECO:0007669"/>
    <property type="project" value="UniProtKB-KW"/>
</dbReference>
<feature type="active site" evidence="9">
    <location>
        <position position="322"/>
    </location>
</feature>
<evidence type="ECO:0000256" key="11">
    <source>
        <dbReference type="PROSITE-ProRule" id="PRU01373"/>
    </source>
</evidence>
<gene>
    <name evidence="15" type="ORF">A2909_01535</name>
</gene>
<dbReference type="GO" id="GO:0071555">
    <property type="term" value="P:cell wall organization"/>
    <property type="evidence" value="ECO:0007669"/>
    <property type="project" value="UniProtKB-UniRule"/>
</dbReference>
<feature type="active site" description="Acyl-ester intermediate" evidence="9">
    <location>
        <position position="268"/>
    </location>
</feature>
<evidence type="ECO:0000313" key="16">
    <source>
        <dbReference type="Proteomes" id="UP000178302"/>
    </source>
</evidence>
<evidence type="ECO:0000256" key="4">
    <source>
        <dbReference type="ARBA" id="ARBA00022729"/>
    </source>
</evidence>
<keyword evidence="7 11" id="KW-0573">Peptidoglycan synthesis</keyword>
<evidence type="ECO:0000256" key="1">
    <source>
        <dbReference type="ARBA" id="ARBA00004752"/>
    </source>
</evidence>
<dbReference type="Gene3D" id="3.40.710.10">
    <property type="entry name" value="DD-peptidase/beta-lactamase superfamily"/>
    <property type="match status" value="1"/>
</dbReference>
<feature type="binding site" evidence="10">
    <location>
        <position position="425"/>
    </location>
    <ligand>
        <name>substrate</name>
    </ligand>
</feature>
<dbReference type="PANTHER" id="PTHR30582:SF2">
    <property type="entry name" value="L,D-TRANSPEPTIDASE YCIB-RELATED"/>
    <property type="match status" value="1"/>
</dbReference>
<dbReference type="EMBL" id="MHQZ01000002">
    <property type="protein sequence ID" value="OHA14895.1"/>
    <property type="molecule type" value="Genomic_DNA"/>
</dbReference>
<evidence type="ECO:0000256" key="6">
    <source>
        <dbReference type="ARBA" id="ARBA00022960"/>
    </source>
</evidence>
<evidence type="ECO:0000256" key="12">
    <source>
        <dbReference type="RuleBase" id="RU004016"/>
    </source>
</evidence>
<keyword evidence="3" id="KW-0808">Transferase</keyword>
<keyword evidence="8 11" id="KW-0961">Cell wall biogenesis/degradation</keyword>
<feature type="active site" description="Proton acceptor" evidence="9">
    <location>
        <position position="271"/>
    </location>
</feature>
<dbReference type="Gene3D" id="2.40.440.10">
    <property type="entry name" value="L,D-transpeptidase catalytic domain-like"/>
    <property type="match status" value="1"/>
</dbReference>
<dbReference type="InterPro" id="IPR050979">
    <property type="entry name" value="LD-transpeptidase"/>
</dbReference>
<dbReference type="GO" id="GO:0071972">
    <property type="term" value="F:peptidoglycan L,D-transpeptidase activity"/>
    <property type="evidence" value="ECO:0007669"/>
    <property type="project" value="TreeGrafter"/>
</dbReference>
<keyword evidence="13" id="KW-1133">Transmembrane helix</keyword>
<feature type="transmembrane region" description="Helical" evidence="13">
    <location>
        <begin position="35"/>
        <end position="56"/>
    </location>
</feature>
<dbReference type="InterPro" id="IPR012338">
    <property type="entry name" value="Beta-lactam/transpept-like"/>
</dbReference>
<protein>
    <recommendedName>
        <fullName evidence="14">L,D-TPase catalytic domain-containing protein</fullName>
    </recommendedName>
</protein>
<evidence type="ECO:0000256" key="7">
    <source>
        <dbReference type="ARBA" id="ARBA00022984"/>
    </source>
</evidence>
<sequence>MYYDSDRGKDEFEESENERDDLMHVHFLHRHIPAAISYSILVFFAVIAAILIFLYVNTEKSTSIALQNGGDQKTNFVYGSWPALQNAEFFKKTKEDFIAESISFIEADLSAMIIRFYKDGKLLKEAPIQTKGRNGSWWETPAGLYKIISKEENHFSSFGRVYMPWSMQFQGNFFIHGPTRYPDGSPTSFTYSGGCIRLSLDDAEEIYRLAEKGTPVLVFEEAFNGNRETFQYKNKYLLPENIAYLAADLDNNFVFAENKFGDKRSIASIAKLMSALVAVEYINVEKEVTIDSSMLVKTSISRLREGDRVSVLDLLSLLLLESSNEAALAIAAPLGESQFIKLMNIKAEAIGMKDSSFADTAGVLSANISTAEDLFQLTKYLYHNRSFVLHMSMGDENRAAYNQLQFRNLQNFNLIPGATSMIGGKTALSSSAGGSMLAVFEMEIDGQKRPVAVIVLGSDDAKSDIGVLYRFVKDNFSLGPSRVYP</sequence>
<dbReference type="GO" id="GO:0018104">
    <property type="term" value="P:peptidoglycan-protein cross-linking"/>
    <property type="evidence" value="ECO:0007669"/>
    <property type="project" value="TreeGrafter"/>
</dbReference>
<dbReference type="InterPro" id="IPR038063">
    <property type="entry name" value="Transpep_catalytic_dom"/>
</dbReference>
<evidence type="ECO:0000256" key="10">
    <source>
        <dbReference type="PIRSR" id="PIRSR618044-2"/>
    </source>
</evidence>
<dbReference type="GO" id="GO:0008360">
    <property type="term" value="P:regulation of cell shape"/>
    <property type="evidence" value="ECO:0007669"/>
    <property type="project" value="UniProtKB-UniRule"/>
</dbReference>
<evidence type="ECO:0000256" key="5">
    <source>
        <dbReference type="ARBA" id="ARBA00022801"/>
    </source>
</evidence>
<dbReference type="InterPro" id="IPR001967">
    <property type="entry name" value="Peptidase_S11_N"/>
</dbReference>
<keyword evidence="6 11" id="KW-0133">Cell shape</keyword>
<keyword evidence="13" id="KW-0812">Transmembrane</keyword>
<dbReference type="SUPFAM" id="SSF56601">
    <property type="entry name" value="beta-lactamase/transpeptidase-like"/>
    <property type="match status" value="1"/>
</dbReference>
<dbReference type="Proteomes" id="UP000178302">
    <property type="component" value="Unassembled WGS sequence"/>
</dbReference>
<evidence type="ECO:0000256" key="8">
    <source>
        <dbReference type="ARBA" id="ARBA00023316"/>
    </source>
</evidence>
<feature type="active site" description="Nucleophile" evidence="11">
    <location>
        <position position="195"/>
    </location>
</feature>
<feature type="active site" description="Proton donor/acceptor" evidence="11">
    <location>
        <position position="176"/>
    </location>
</feature>
<dbReference type="CDD" id="cd16913">
    <property type="entry name" value="YkuD_like"/>
    <property type="match status" value="1"/>
</dbReference>
<dbReference type="PRINTS" id="PR00725">
    <property type="entry name" value="DADACBPTASE1"/>
</dbReference>
<dbReference type="PANTHER" id="PTHR30582">
    <property type="entry name" value="L,D-TRANSPEPTIDASE"/>
    <property type="match status" value="1"/>
</dbReference>
<evidence type="ECO:0000256" key="2">
    <source>
        <dbReference type="ARBA" id="ARBA00007164"/>
    </source>
</evidence>
<dbReference type="GO" id="GO:0005576">
    <property type="term" value="C:extracellular region"/>
    <property type="evidence" value="ECO:0007669"/>
    <property type="project" value="TreeGrafter"/>
</dbReference>
<comment type="similarity">
    <text evidence="2 12">Belongs to the peptidase S11 family.</text>
</comment>
<keyword evidence="5" id="KW-0378">Hydrolase</keyword>
<name>A0A1G2LTB9_9BACT</name>
<dbReference type="AlphaFoldDB" id="A0A1G2LTB9"/>
<reference evidence="15 16" key="1">
    <citation type="journal article" date="2016" name="Nat. Commun.">
        <title>Thousands of microbial genomes shed light on interconnected biogeochemical processes in an aquifer system.</title>
        <authorList>
            <person name="Anantharaman K."/>
            <person name="Brown C.T."/>
            <person name="Hug L.A."/>
            <person name="Sharon I."/>
            <person name="Castelle C.J."/>
            <person name="Probst A.J."/>
            <person name="Thomas B.C."/>
            <person name="Singh A."/>
            <person name="Wilkins M.J."/>
            <person name="Karaoz U."/>
            <person name="Brodie E.L."/>
            <person name="Williams K.H."/>
            <person name="Hubbard S.S."/>
            <person name="Banfield J.F."/>
        </authorList>
    </citation>
    <scope>NUCLEOTIDE SEQUENCE [LARGE SCALE GENOMIC DNA]</scope>
</reference>
<accession>A0A1G2LTB9</accession>
<dbReference type="Pfam" id="PF00768">
    <property type="entry name" value="Peptidase_S11"/>
    <property type="match status" value="1"/>
</dbReference>
<comment type="pathway">
    <text evidence="1 11">Cell wall biogenesis; peptidoglycan biosynthesis.</text>
</comment>
<evidence type="ECO:0000256" key="13">
    <source>
        <dbReference type="SAM" id="Phobius"/>
    </source>
</evidence>
<dbReference type="GO" id="GO:0006508">
    <property type="term" value="P:proteolysis"/>
    <property type="evidence" value="ECO:0007669"/>
    <property type="project" value="InterPro"/>
</dbReference>
<dbReference type="UniPathway" id="UPA00219"/>
<dbReference type="SUPFAM" id="SSF141523">
    <property type="entry name" value="L,D-transpeptidase catalytic domain-like"/>
    <property type="match status" value="1"/>
</dbReference>
<dbReference type="InterPro" id="IPR018044">
    <property type="entry name" value="Peptidase_S11"/>
</dbReference>
<dbReference type="PROSITE" id="PS52029">
    <property type="entry name" value="LD_TPASE"/>
    <property type="match status" value="1"/>
</dbReference>
<dbReference type="GO" id="GO:0009002">
    <property type="term" value="F:serine-type D-Ala-D-Ala carboxypeptidase activity"/>
    <property type="evidence" value="ECO:0007669"/>
    <property type="project" value="InterPro"/>
</dbReference>